<dbReference type="Proteomes" id="UP000005104">
    <property type="component" value="Chromosome"/>
</dbReference>
<organism evidence="12 13">
    <name type="scientific">Desulfosporosinus youngiae DSM 17734</name>
    <dbReference type="NCBI Taxonomy" id="768710"/>
    <lineage>
        <taxon>Bacteria</taxon>
        <taxon>Bacillati</taxon>
        <taxon>Bacillota</taxon>
        <taxon>Clostridia</taxon>
        <taxon>Eubacteriales</taxon>
        <taxon>Desulfitobacteriaceae</taxon>
        <taxon>Desulfosporosinus</taxon>
    </lineage>
</organism>
<dbReference type="InterPro" id="IPR011006">
    <property type="entry name" value="CheY-like_superfamily"/>
</dbReference>
<dbReference type="PANTHER" id="PTHR32071:SF57">
    <property type="entry name" value="C4-DICARBOXYLATE TRANSPORT TRANSCRIPTIONAL REGULATORY PROTEIN DCTD"/>
    <property type="match status" value="1"/>
</dbReference>
<dbReference type="Pfam" id="PF00072">
    <property type="entry name" value="Response_reg"/>
    <property type="match status" value="1"/>
</dbReference>
<dbReference type="PANTHER" id="PTHR32071">
    <property type="entry name" value="TRANSCRIPTIONAL REGULATORY PROTEIN"/>
    <property type="match status" value="1"/>
</dbReference>
<dbReference type="Gene3D" id="3.40.50.2300">
    <property type="match status" value="1"/>
</dbReference>
<dbReference type="InterPro" id="IPR025662">
    <property type="entry name" value="Sigma_54_int_dom_ATP-bd_1"/>
</dbReference>
<dbReference type="Pfam" id="PF02954">
    <property type="entry name" value="HTH_8"/>
    <property type="match status" value="1"/>
</dbReference>
<dbReference type="HOGENOM" id="CLU_000445_0_6_9"/>
<dbReference type="SUPFAM" id="SSF52172">
    <property type="entry name" value="CheY-like"/>
    <property type="match status" value="1"/>
</dbReference>
<dbReference type="CDD" id="cd00009">
    <property type="entry name" value="AAA"/>
    <property type="match status" value="1"/>
</dbReference>
<dbReference type="GO" id="GO:0006355">
    <property type="term" value="P:regulation of DNA-templated transcription"/>
    <property type="evidence" value="ECO:0007669"/>
    <property type="project" value="InterPro"/>
</dbReference>
<dbReference type="InterPro" id="IPR001789">
    <property type="entry name" value="Sig_transdc_resp-reg_receiver"/>
</dbReference>
<dbReference type="PROSITE" id="PS50045">
    <property type="entry name" value="SIGMA54_INTERACT_4"/>
    <property type="match status" value="1"/>
</dbReference>
<evidence type="ECO:0000256" key="5">
    <source>
        <dbReference type="ARBA" id="ARBA00023125"/>
    </source>
</evidence>
<name>H5XVD9_9FIRM</name>
<dbReference type="PROSITE" id="PS50110">
    <property type="entry name" value="RESPONSE_REGULATORY"/>
    <property type="match status" value="1"/>
</dbReference>
<comment type="function">
    <text evidence="7">May play the central regulatory role in sporulation. It may be an element of the effector pathway responsible for the activation of sporulation genes in response to nutritional stress. Spo0A may act in concert with spo0H (a sigma factor) to control the expression of some genes that are critical to the sporulation process.</text>
</comment>
<evidence type="ECO:0000256" key="7">
    <source>
        <dbReference type="ARBA" id="ARBA00024867"/>
    </source>
</evidence>
<dbReference type="FunFam" id="3.40.50.300:FF:000006">
    <property type="entry name" value="DNA-binding transcriptional regulator NtrC"/>
    <property type="match status" value="1"/>
</dbReference>
<dbReference type="PROSITE" id="PS00676">
    <property type="entry name" value="SIGMA54_INTERACT_2"/>
    <property type="match status" value="1"/>
</dbReference>
<dbReference type="InterPro" id="IPR003593">
    <property type="entry name" value="AAA+_ATPase"/>
</dbReference>
<dbReference type="Gene3D" id="1.10.8.60">
    <property type="match status" value="1"/>
</dbReference>
<evidence type="ECO:0000259" key="11">
    <source>
        <dbReference type="PROSITE" id="PS50110"/>
    </source>
</evidence>
<dbReference type="Gene3D" id="1.10.10.60">
    <property type="entry name" value="Homeodomain-like"/>
    <property type="match status" value="1"/>
</dbReference>
<dbReference type="OrthoDB" id="9803970at2"/>
<keyword evidence="4" id="KW-0805">Transcription regulation</keyword>
<dbReference type="InterPro" id="IPR002197">
    <property type="entry name" value="HTH_Fis"/>
</dbReference>
<evidence type="ECO:0000313" key="13">
    <source>
        <dbReference type="Proteomes" id="UP000005104"/>
    </source>
</evidence>
<dbReference type="InterPro" id="IPR009057">
    <property type="entry name" value="Homeodomain-like_sf"/>
</dbReference>
<dbReference type="Gene3D" id="3.40.50.300">
    <property type="entry name" value="P-loop containing nucleotide triphosphate hydrolases"/>
    <property type="match status" value="1"/>
</dbReference>
<dbReference type="InterPro" id="IPR027417">
    <property type="entry name" value="P-loop_NTPase"/>
</dbReference>
<keyword evidence="3" id="KW-0067">ATP-binding</keyword>
<evidence type="ECO:0000256" key="4">
    <source>
        <dbReference type="ARBA" id="ARBA00023015"/>
    </source>
</evidence>
<keyword evidence="8" id="KW-0597">Phosphoprotein</keyword>
<evidence type="ECO:0000256" key="2">
    <source>
        <dbReference type="ARBA" id="ARBA00022741"/>
    </source>
</evidence>
<feature type="domain" description="Response regulatory" evidence="11">
    <location>
        <begin position="2"/>
        <end position="118"/>
    </location>
</feature>
<dbReference type="EMBL" id="CM001441">
    <property type="protein sequence ID" value="EHQ89875.1"/>
    <property type="molecule type" value="Genomic_DNA"/>
</dbReference>
<sequence>MKILLVDDERESRSFLANYLALQGHTVIECDSGEEALEVYKENRFQMVLSDIKMSGMSGIELIEAIKSLDMEPKADLVLYTGFVDVSLAISALRAGAYDYLTKPINFEELTSILERVEEHQNLLYENKVLTEHFDEKLKEATRDAEQQLTQLKQLVAKQAGLETIGVFSAEMKNLVKHAQQYHTDRTVPVLIQGETGVGKEVIARIIHYGTMETPSPFVDINCAAISPTLFESELFGYEGGSFTGGVNKGQKGKFDIAAGGTLFLDEIVELPLELQAKLLRVLEEKSFYRVGGLKKIKTDVRIICTANLDFEKQIEEGMFRKDLYYRLKVGRILIPPLRERADDILPLTLMFLTDFSKRRGKHFSRISEPAAKFLLSYQWPGNVRELRNAMEWVSFMFDDEELKLEHLSNLTPNAAGNLTPKGTGEKTETKSLPPDPINLDKHIDDLVEEALRIYKGNKTKAAQHLGISVRALYYRLERIQKNLARKN</sequence>
<dbReference type="eggNOG" id="COG2204">
    <property type="taxonomic scope" value="Bacteria"/>
</dbReference>
<feature type="modified residue" description="4-aspartylphosphate" evidence="8">
    <location>
        <position position="51"/>
    </location>
</feature>
<dbReference type="AlphaFoldDB" id="H5XVD9"/>
<evidence type="ECO:0000313" key="12">
    <source>
        <dbReference type="EMBL" id="EHQ89875.1"/>
    </source>
</evidence>
<feature type="domain" description="Sigma-54 factor interaction" evidence="10">
    <location>
        <begin position="165"/>
        <end position="396"/>
    </location>
</feature>
<dbReference type="Pfam" id="PF25601">
    <property type="entry name" value="AAA_lid_14"/>
    <property type="match status" value="1"/>
</dbReference>
<evidence type="ECO:0000256" key="9">
    <source>
        <dbReference type="SAM" id="MobiDB-lite"/>
    </source>
</evidence>
<evidence type="ECO:0000259" key="10">
    <source>
        <dbReference type="PROSITE" id="PS50045"/>
    </source>
</evidence>
<evidence type="ECO:0000256" key="8">
    <source>
        <dbReference type="PROSITE-ProRule" id="PRU00169"/>
    </source>
</evidence>
<dbReference type="GO" id="GO:0005524">
    <property type="term" value="F:ATP binding"/>
    <property type="evidence" value="ECO:0007669"/>
    <property type="project" value="UniProtKB-KW"/>
</dbReference>
<dbReference type="PRINTS" id="PR01590">
    <property type="entry name" value="HTHFIS"/>
</dbReference>
<evidence type="ECO:0000256" key="3">
    <source>
        <dbReference type="ARBA" id="ARBA00022840"/>
    </source>
</evidence>
<dbReference type="STRING" id="768710.DesyoDRAFT_2826"/>
<keyword evidence="5 12" id="KW-0238">DNA-binding</keyword>
<dbReference type="PROSITE" id="PS00688">
    <property type="entry name" value="SIGMA54_INTERACT_3"/>
    <property type="match status" value="1"/>
</dbReference>
<dbReference type="GO" id="GO:0043565">
    <property type="term" value="F:sequence-specific DNA binding"/>
    <property type="evidence" value="ECO:0007669"/>
    <property type="project" value="InterPro"/>
</dbReference>
<dbReference type="InterPro" id="IPR025943">
    <property type="entry name" value="Sigma_54_int_dom_ATP-bd_2"/>
</dbReference>
<accession>H5XVD9</accession>
<keyword evidence="6" id="KW-0804">Transcription</keyword>
<gene>
    <name evidence="12" type="ORF">DesyoDRAFT_2826</name>
</gene>
<dbReference type="PROSITE" id="PS00675">
    <property type="entry name" value="SIGMA54_INTERACT_1"/>
    <property type="match status" value="1"/>
</dbReference>
<dbReference type="GO" id="GO:0000160">
    <property type="term" value="P:phosphorelay signal transduction system"/>
    <property type="evidence" value="ECO:0007669"/>
    <property type="project" value="InterPro"/>
</dbReference>
<reference evidence="12 13" key="1">
    <citation type="submission" date="2011-11" db="EMBL/GenBank/DDBJ databases">
        <title>The Noncontiguous Finished genome of Desulfosporosinus youngiae DSM 17734.</title>
        <authorList>
            <consortium name="US DOE Joint Genome Institute (JGI-PGF)"/>
            <person name="Lucas S."/>
            <person name="Han J."/>
            <person name="Lapidus A."/>
            <person name="Cheng J.-F."/>
            <person name="Goodwin L."/>
            <person name="Pitluck S."/>
            <person name="Peters L."/>
            <person name="Ovchinnikova G."/>
            <person name="Lu M."/>
            <person name="Land M.L."/>
            <person name="Hauser L."/>
            <person name="Pester M."/>
            <person name="Spring S."/>
            <person name="Ollivier B."/>
            <person name="Rattei T."/>
            <person name="Klenk H.-P."/>
            <person name="Wagner M."/>
            <person name="Loy A."/>
            <person name="Woyke T.J."/>
        </authorList>
    </citation>
    <scope>NUCLEOTIDE SEQUENCE [LARGE SCALE GENOMIC DNA]</scope>
    <source>
        <strain evidence="12 13">DSM 17734</strain>
    </source>
</reference>
<feature type="region of interest" description="Disordered" evidence="9">
    <location>
        <begin position="414"/>
        <end position="436"/>
    </location>
</feature>
<dbReference type="RefSeq" id="WP_007783999.1">
    <property type="nucleotide sequence ID" value="NZ_CM001441.1"/>
</dbReference>
<evidence type="ECO:0000256" key="1">
    <source>
        <dbReference type="ARBA" id="ARBA00018672"/>
    </source>
</evidence>
<dbReference type="InterPro" id="IPR058031">
    <property type="entry name" value="AAA_lid_NorR"/>
</dbReference>
<dbReference type="Pfam" id="PF00158">
    <property type="entry name" value="Sigma54_activat"/>
    <property type="match status" value="1"/>
</dbReference>
<dbReference type="InterPro" id="IPR025944">
    <property type="entry name" value="Sigma_54_int_dom_CS"/>
</dbReference>
<dbReference type="SUPFAM" id="SSF52540">
    <property type="entry name" value="P-loop containing nucleoside triphosphate hydrolases"/>
    <property type="match status" value="1"/>
</dbReference>
<dbReference type="SMART" id="SM00382">
    <property type="entry name" value="AAA"/>
    <property type="match status" value="1"/>
</dbReference>
<dbReference type="InterPro" id="IPR002078">
    <property type="entry name" value="Sigma_54_int"/>
</dbReference>
<keyword evidence="2" id="KW-0547">Nucleotide-binding</keyword>
<proteinExistence type="predicted"/>
<keyword evidence="13" id="KW-1185">Reference proteome</keyword>
<evidence type="ECO:0000256" key="6">
    <source>
        <dbReference type="ARBA" id="ARBA00023163"/>
    </source>
</evidence>
<dbReference type="SUPFAM" id="SSF46689">
    <property type="entry name" value="Homeodomain-like"/>
    <property type="match status" value="1"/>
</dbReference>
<protein>
    <recommendedName>
        <fullName evidence="1">Stage 0 sporulation protein A homolog</fullName>
    </recommendedName>
</protein>
<dbReference type="SMART" id="SM00448">
    <property type="entry name" value="REC"/>
    <property type="match status" value="1"/>
</dbReference>